<comment type="similarity">
    <text evidence="7">Belongs to the adenylosuccinate synthetase family.</text>
</comment>
<evidence type="ECO:0000256" key="6">
    <source>
        <dbReference type="ARBA" id="ARBA00023134"/>
    </source>
</evidence>
<name>A0ABV7YN32_9ACTN</name>
<dbReference type="EMBL" id="JBHRZH010000050">
    <property type="protein sequence ID" value="MFC3766264.1"/>
    <property type="molecule type" value="Genomic_DNA"/>
</dbReference>
<feature type="binding site" description="in other chain" evidence="7">
    <location>
        <position position="176"/>
    </location>
    <ligand>
        <name>IMP</name>
        <dbReference type="ChEBI" id="CHEBI:58053"/>
        <note>ligand shared between dimeric partners</note>
    </ligand>
</feature>
<evidence type="ECO:0000256" key="1">
    <source>
        <dbReference type="ARBA" id="ARBA00022598"/>
    </source>
</evidence>
<dbReference type="SMART" id="SM00788">
    <property type="entry name" value="Adenylsucc_synt"/>
    <property type="match status" value="1"/>
</dbReference>
<evidence type="ECO:0000256" key="3">
    <source>
        <dbReference type="ARBA" id="ARBA00022741"/>
    </source>
</evidence>
<dbReference type="GO" id="GO:0004019">
    <property type="term" value="F:adenylosuccinate synthase activity"/>
    <property type="evidence" value="ECO:0007669"/>
    <property type="project" value="UniProtKB-EC"/>
</dbReference>
<comment type="caution">
    <text evidence="7">Lacks conserved residue(s) required for the propagation of feature annotation.</text>
</comment>
<dbReference type="Pfam" id="PF00709">
    <property type="entry name" value="Adenylsucc_synt"/>
    <property type="match status" value="2"/>
</dbReference>
<reference evidence="9" key="1">
    <citation type="journal article" date="2019" name="Int. J. Syst. Evol. Microbiol.">
        <title>The Global Catalogue of Microorganisms (GCM) 10K type strain sequencing project: providing services to taxonomists for standard genome sequencing and annotation.</title>
        <authorList>
            <consortium name="The Broad Institute Genomics Platform"/>
            <consortium name="The Broad Institute Genome Sequencing Center for Infectious Disease"/>
            <person name="Wu L."/>
            <person name="Ma J."/>
        </authorList>
    </citation>
    <scope>NUCLEOTIDE SEQUENCE [LARGE SCALE GENOMIC DNA]</scope>
    <source>
        <strain evidence="9">CGMCC 4.7241</strain>
    </source>
</reference>
<keyword evidence="6 7" id="KW-0342">GTP-binding</keyword>
<comment type="caution">
    <text evidence="8">The sequence shown here is derived from an EMBL/GenBank/DDBJ whole genome shotgun (WGS) entry which is preliminary data.</text>
</comment>
<accession>A0ABV7YN32</accession>
<feature type="binding site" evidence="7">
    <location>
        <position position="13"/>
    </location>
    <ligand>
        <name>Mg(2+)</name>
        <dbReference type="ChEBI" id="CHEBI:18420"/>
    </ligand>
</feature>
<dbReference type="HAMAP" id="MF_00011">
    <property type="entry name" value="Adenylosucc_synth"/>
    <property type="match status" value="1"/>
</dbReference>
<comment type="catalytic activity">
    <reaction evidence="7">
        <text>IMP + L-aspartate + GTP = N(6)-(1,2-dicarboxyethyl)-AMP + GDP + phosphate + 2 H(+)</text>
        <dbReference type="Rhea" id="RHEA:15753"/>
        <dbReference type="ChEBI" id="CHEBI:15378"/>
        <dbReference type="ChEBI" id="CHEBI:29991"/>
        <dbReference type="ChEBI" id="CHEBI:37565"/>
        <dbReference type="ChEBI" id="CHEBI:43474"/>
        <dbReference type="ChEBI" id="CHEBI:57567"/>
        <dbReference type="ChEBI" id="CHEBI:58053"/>
        <dbReference type="ChEBI" id="CHEBI:58189"/>
        <dbReference type="EC" id="6.3.4.4"/>
    </reaction>
</comment>
<feature type="binding site" evidence="7">
    <location>
        <position position="256"/>
    </location>
    <ligand>
        <name>GTP</name>
        <dbReference type="ChEBI" id="CHEBI:37565"/>
    </ligand>
</feature>
<sequence length="340" mass="35937">MGAVIIVDALWGDSGKGKVCAHLARRDNVQLAVRAGIGTNAGASVTLDDGTHIRARQLPTGWLNPSTNVAVGPGVLIDPTVFADEVERFGLAGKVFADGRSGIIAPEHVTLDRTDPHLVETVRTTGSGTGPARADLVLRKAQQAKDVPALGEYLTDVPRLVNETASTGTVLVEGSQGTMLSLSLSSDYPFTTSGNCTSAAAMDDVGLSWQRVDDVVMVVKALPTRSGAGPLPFELSTDEVAERAVVEYGVVTGRQRRKAAGIAWELLEYAAMLNGPTQIALTFCDHVDPAVRGVRAFDEISEPVRELIRRVEEVTKAPVTLLDTGPRLGDLIDVPVLAQS</sequence>
<evidence type="ECO:0000256" key="5">
    <source>
        <dbReference type="ARBA" id="ARBA00022842"/>
    </source>
</evidence>
<dbReference type="RefSeq" id="WP_205117523.1">
    <property type="nucleotide sequence ID" value="NZ_JAFBCM010000001.1"/>
</dbReference>
<feature type="binding site" evidence="7">
    <location>
        <position position="139"/>
    </location>
    <ligand>
        <name>IMP</name>
        <dbReference type="ChEBI" id="CHEBI:58053"/>
        <note>ligand shared between dimeric partners</note>
    </ligand>
</feature>
<evidence type="ECO:0000256" key="4">
    <source>
        <dbReference type="ARBA" id="ARBA00022755"/>
    </source>
</evidence>
<feature type="binding site" evidence="7">
    <location>
        <position position="42"/>
    </location>
    <ligand>
        <name>Mg(2+)</name>
        <dbReference type="ChEBI" id="CHEBI:18420"/>
    </ligand>
</feature>
<dbReference type="InterPro" id="IPR042110">
    <property type="entry name" value="Adenylosuccinate_synth_dom2"/>
</dbReference>
<dbReference type="Proteomes" id="UP001595699">
    <property type="component" value="Unassembled WGS sequence"/>
</dbReference>
<feature type="binding site" evidence="7">
    <location>
        <begin position="250"/>
        <end position="256"/>
    </location>
    <ligand>
        <name>substrate</name>
    </ligand>
</feature>
<keyword evidence="7" id="KW-0963">Cytoplasm</keyword>
<dbReference type="InterPro" id="IPR027417">
    <property type="entry name" value="P-loop_NTPase"/>
</dbReference>
<dbReference type="Gene3D" id="3.90.170.10">
    <property type="entry name" value="Adenylosuccinate Synthetase, subunit A, domain 3"/>
    <property type="match status" value="1"/>
</dbReference>
<evidence type="ECO:0000256" key="7">
    <source>
        <dbReference type="HAMAP-Rule" id="MF_00011"/>
    </source>
</evidence>
<dbReference type="Gene3D" id="1.10.300.10">
    <property type="entry name" value="Adenylosuccinate Synthetase, subunit A, domain 2"/>
    <property type="match status" value="1"/>
</dbReference>
<evidence type="ECO:0000313" key="9">
    <source>
        <dbReference type="Proteomes" id="UP001595699"/>
    </source>
</evidence>
<evidence type="ECO:0000313" key="8">
    <source>
        <dbReference type="EMBL" id="MFC3766264.1"/>
    </source>
</evidence>
<feature type="binding site" description="in other chain" evidence="7">
    <location>
        <position position="125"/>
    </location>
    <ligand>
        <name>IMP</name>
        <dbReference type="ChEBI" id="CHEBI:58053"/>
        <note>ligand shared between dimeric partners</note>
    </ligand>
</feature>
<comment type="subunit">
    <text evidence="7">Homodimer.</text>
</comment>
<dbReference type="EC" id="6.3.4.4" evidence="7"/>
<dbReference type="InterPro" id="IPR042109">
    <property type="entry name" value="Adenylosuccinate_synth_dom1"/>
</dbReference>
<keyword evidence="4 7" id="KW-0658">Purine biosynthesis</keyword>
<feature type="binding site" evidence="7">
    <location>
        <begin position="283"/>
        <end position="285"/>
    </location>
    <ligand>
        <name>GTP</name>
        <dbReference type="ChEBI" id="CHEBI:37565"/>
    </ligand>
</feature>
<dbReference type="Gene3D" id="3.40.440.10">
    <property type="entry name" value="Adenylosuccinate Synthetase, subunit A, domain 1"/>
    <property type="match status" value="2"/>
</dbReference>
<comment type="subcellular location">
    <subcellularLocation>
        <location evidence="7">Cytoplasm</location>
    </subcellularLocation>
</comment>
<evidence type="ECO:0000256" key="2">
    <source>
        <dbReference type="ARBA" id="ARBA00022723"/>
    </source>
</evidence>
<comment type="cofactor">
    <cofactor evidence="7">
        <name>Mg(2+)</name>
        <dbReference type="ChEBI" id="CHEBI:18420"/>
    </cofactor>
    <text evidence="7">Binds 1 Mg(2+) ion per subunit.</text>
</comment>
<dbReference type="PANTHER" id="PTHR11846:SF0">
    <property type="entry name" value="ADENYLOSUCCINATE SYNTHETASE"/>
    <property type="match status" value="1"/>
</dbReference>
<organism evidence="8 9">
    <name type="scientific">Tenggerimyces flavus</name>
    <dbReference type="NCBI Taxonomy" id="1708749"/>
    <lineage>
        <taxon>Bacteria</taxon>
        <taxon>Bacillati</taxon>
        <taxon>Actinomycetota</taxon>
        <taxon>Actinomycetes</taxon>
        <taxon>Propionibacteriales</taxon>
        <taxon>Nocardioidaceae</taxon>
        <taxon>Tenggerimyces</taxon>
    </lineage>
</organism>
<proteinExistence type="inferred from homology"/>
<dbReference type="PANTHER" id="PTHR11846">
    <property type="entry name" value="ADENYLOSUCCINATE SYNTHETASE"/>
    <property type="match status" value="1"/>
</dbReference>
<keyword evidence="3 7" id="KW-0547">Nucleotide-binding</keyword>
<keyword evidence="5 7" id="KW-0460">Magnesium</keyword>
<protein>
    <recommendedName>
        <fullName evidence="7">Adenylosuccinate synthetase</fullName>
        <shortName evidence="7">AMPSase</shortName>
        <shortName evidence="7">AdSS</shortName>
        <ecNumber evidence="7">6.3.4.4</ecNumber>
    </recommendedName>
    <alternativeName>
        <fullName evidence="7">IMP--aspartate ligase</fullName>
    </alternativeName>
</protein>
<feature type="active site" description="Proton acceptor" evidence="7">
    <location>
        <position position="13"/>
    </location>
</feature>
<gene>
    <name evidence="7" type="primary">purA</name>
    <name evidence="8" type="ORF">ACFOUW_35930</name>
</gene>
<comment type="pathway">
    <text evidence="7">Purine metabolism; AMP biosynthesis via de novo pathway; AMP from IMP: step 1/2.</text>
</comment>
<dbReference type="SUPFAM" id="SSF52540">
    <property type="entry name" value="P-loop containing nucleoside triphosphate hydrolases"/>
    <property type="match status" value="1"/>
</dbReference>
<comment type="function">
    <text evidence="7">Plays an important role in the de novo pathway of purine nucleotide biosynthesis. Catalyzes the first committed step in the biosynthesis of AMP from IMP.</text>
</comment>
<feature type="binding site" description="in other chain" evidence="7">
    <location>
        <position position="192"/>
    </location>
    <ligand>
        <name>IMP</name>
        <dbReference type="ChEBI" id="CHEBI:58053"/>
        <note>ligand shared between dimeric partners</note>
    </ligand>
</feature>
<keyword evidence="2 7" id="KW-0479">Metal-binding</keyword>
<dbReference type="InterPro" id="IPR042111">
    <property type="entry name" value="Adenylosuccinate_synth_dom3"/>
</dbReference>
<feature type="binding site" description="in other chain" evidence="7">
    <location>
        <position position="254"/>
    </location>
    <ligand>
        <name>IMP</name>
        <dbReference type="ChEBI" id="CHEBI:58053"/>
        <note>ligand shared between dimeric partners</note>
    </ligand>
</feature>
<feature type="binding site" evidence="7">
    <location>
        <begin position="323"/>
        <end position="325"/>
    </location>
    <ligand>
        <name>GTP</name>
        <dbReference type="ChEBI" id="CHEBI:37565"/>
    </ligand>
</feature>
<dbReference type="InterPro" id="IPR001114">
    <property type="entry name" value="Adenylosuccinate_synthetase"/>
</dbReference>
<keyword evidence="9" id="KW-1185">Reference proteome</keyword>
<keyword evidence="1 7" id="KW-0436">Ligase</keyword>